<dbReference type="InterPro" id="IPR042490">
    <property type="entry name" value="Thio_Ohase/BAAT_N"/>
</dbReference>
<evidence type="ECO:0000256" key="1">
    <source>
        <dbReference type="ARBA" id="ARBA00006538"/>
    </source>
</evidence>
<dbReference type="InterPro" id="IPR029058">
    <property type="entry name" value="AB_hydrolase_fold"/>
</dbReference>
<dbReference type="Gene3D" id="3.40.50.1820">
    <property type="entry name" value="alpha/beta hydrolase"/>
    <property type="match status" value="1"/>
</dbReference>
<protein>
    <submittedName>
        <fullName evidence="4">Acyl-CoA thioester hydrolase / Bile acid-CoA amino acid N-acetyltransferase</fullName>
    </submittedName>
</protein>
<name>D4XEL9_9BURK</name>
<reference evidence="5" key="1">
    <citation type="submission" date="2010-03" db="EMBL/GenBank/DDBJ databases">
        <title>Complete sequence of Mobiluncus curtisii ATCC 43063.</title>
        <authorList>
            <person name="Muzny D."/>
            <person name="Qin X."/>
            <person name="Deng J."/>
            <person name="Jiang H."/>
            <person name="Liu Y."/>
            <person name="Qu J."/>
            <person name="Song X.-Z."/>
            <person name="Zhang L."/>
            <person name="Thornton R."/>
            <person name="Coyle M."/>
            <person name="Francisco L."/>
            <person name="Jackson L."/>
            <person name="Javaid M."/>
            <person name="Korchina V."/>
            <person name="Kovar C."/>
            <person name="Mata R."/>
            <person name="Mathew T."/>
            <person name="Ngo R."/>
            <person name="Nguyen L."/>
            <person name="Nguyen N."/>
            <person name="Okwuonu G."/>
            <person name="Ongeri F."/>
            <person name="Pham C."/>
            <person name="Simmons D."/>
            <person name="Wilczek-Boney K."/>
            <person name="Hale W."/>
            <person name="Jakkamsetti A."/>
            <person name="Pham P."/>
            <person name="Ruth R."/>
            <person name="San Lucas F."/>
            <person name="Warren J."/>
            <person name="Zhang J."/>
            <person name="Zhao Z."/>
            <person name="Zhou C."/>
            <person name="Zhu D."/>
            <person name="Lee S."/>
            <person name="Bess C."/>
            <person name="Blankenburg K."/>
            <person name="Forbes L."/>
            <person name="Fu Q."/>
            <person name="Gubbala S."/>
            <person name="Hirani K."/>
            <person name="Jayaseelan J.C."/>
            <person name="Lara F."/>
            <person name="Munidasa M."/>
            <person name="Palculict T."/>
            <person name="Patil S."/>
            <person name="Pu L.-L."/>
            <person name="Saada N."/>
            <person name="Tang L."/>
            <person name="Weissenberger G."/>
            <person name="Zhu Y."/>
            <person name="Hemphill L."/>
            <person name="Shang Y."/>
            <person name="Youmans B."/>
            <person name="Ayvaz T."/>
            <person name="Ross M."/>
            <person name="Santibanez J."/>
            <person name="Aqrawi P."/>
            <person name="Gross S."/>
            <person name="Joshi V."/>
            <person name="Fowler G."/>
            <person name="Nazareth L."/>
            <person name="Reid J."/>
            <person name="Worley K."/>
            <person name="Petrosino J."/>
            <person name="Highlander S."/>
            <person name="Gibbs R."/>
            <person name="Gibbs R."/>
        </authorList>
    </citation>
    <scope>NUCLEOTIDE SEQUENCE [LARGE SCALE GENOMIC DNA]</scope>
    <source>
        <strain evidence="5">ATCC 43553</strain>
    </source>
</reference>
<dbReference type="HOGENOM" id="CLU_029849_3_0_4"/>
<feature type="non-terminal residue" evidence="4">
    <location>
        <position position="301"/>
    </location>
</feature>
<comment type="similarity">
    <text evidence="1">Belongs to the C/M/P thioester hydrolase family.</text>
</comment>
<dbReference type="PANTHER" id="PTHR10824:SF36">
    <property type="entry name" value="ACYL-COA THIOESTERASE 17-RELATED"/>
    <property type="match status" value="1"/>
</dbReference>
<sequence>MVPTLTITPADALIDVPRQIRVEHAAPGQTVELTALTRRNGVLWQAQAAFKADEDGVVDLTRDAPVSGDYAGLSPMGLIWSQSPVDSPSREHFNHPVTDALVTDVVARVEGAQAQATFTQRLALDGVTRHEVREEGLVGTLYLPAGSKPGSHPAVMILNGSGGGINEPRAALYASRGYAAFALAYFKAPGLSDYISNTPLEYFQTGLRWLRSKVQPKNNFVAISGQSRGGELVLLLGATFPKEVSAVVAYVPGAVVHSGQNACDPKIGREGPTWLLGGKPIPHVWENNRTATWAPFDEGPS</sequence>
<dbReference type="Gene3D" id="2.60.40.2240">
    <property type="entry name" value="Acyl-CoA thioester hydrolase/BAAT N-terminal domain"/>
    <property type="match status" value="1"/>
</dbReference>
<dbReference type="GO" id="GO:0047617">
    <property type="term" value="F:fatty acyl-CoA hydrolase activity"/>
    <property type="evidence" value="ECO:0007669"/>
    <property type="project" value="TreeGrafter"/>
</dbReference>
<evidence type="ECO:0000259" key="2">
    <source>
        <dbReference type="Pfam" id="PF04775"/>
    </source>
</evidence>
<dbReference type="InterPro" id="IPR014940">
    <property type="entry name" value="BAAT_C"/>
</dbReference>
<dbReference type="RefSeq" id="WP_006220005.1">
    <property type="nucleotide sequence ID" value="NZ_GG770409.1"/>
</dbReference>
<evidence type="ECO:0000259" key="3">
    <source>
        <dbReference type="Pfam" id="PF08840"/>
    </source>
</evidence>
<accession>D4XEL9</accession>
<dbReference type="EMBL" id="ADMS01000090">
    <property type="protein sequence ID" value="EFF74760.1"/>
    <property type="molecule type" value="Genomic_DNA"/>
</dbReference>
<dbReference type="PIRSF" id="PIRSF016521">
    <property type="entry name" value="Acyl-CoA_hydro"/>
    <property type="match status" value="1"/>
</dbReference>
<feature type="domain" description="Acyl-CoA thioester hydrolase/bile acid-CoA amino acid N-acetyltransferase" evidence="2">
    <location>
        <begin position="15"/>
        <end position="134"/>
    </location>
</feature>
<dbReference type="SUPFAM" id="SSF53474">
    <property type="entry name" value="alpha/beta-Hydrolases"/>
    <property type="match status" value="1"/>
</dbReference>
<dbReference type="InterPro" id="IPR016662">
    <property type="entry name" value="Acyl-CoA_thioEstase_long-chain"/>
</dbReference>
<feature type="domain" description="BAAT/Acyl-CoA thioester hydrolase C-terminal" evidence="3">
    <location>
        <begin position="199"/>
        <end position="260"/>
    </location>
</feature>
<dbReference type="GO" id="GO:0006631">
    <property type="term" value="P:fatty acid metabolic process"/>
    <property type="evidence" value="ECO:0007669"/>
    <property type="project" value="TreeGrafter"/>
</dbReference>
<dbReference type="InterPro" id="IPR006862">
    <property type="entry name" value="Thio_Ohase/aa_AcTrfase"/>
</dbReference>
<dbReference type="Pfam" id="PF04775">
    <property type="entry name" value="Bile_Hydr_Trans"/>
    <property type="match status" value="1"/>
</dbReference>
<evidence type="ECO:0000313" key="5">
    <source>
        <dbReference type="Proteomes" id="UP000004510"/>
    </source>
</evidence>
<dbReference type="GO" id="GO:0016740">
    <property type="term" value="F:transferase activity"/>
    <property type="evidence" value="ECO:0007669"/>
    <property type="project" value="UniProtKB-KW"/>
</dbReference>
<keyword evidence="4" id="KW-0378">Hydrolase</keyword>
<dbReference type="AlphaFoldDB" id="D4XEL9"/>
<comment type="caution">
    <text evidence="4">The sequence shown here is derived from an EMBL/GenBank/DDBJ whole genome shotgun (WGS) entry which is preliminary data.</text>
</comment>
<dbReference type="PANTHER" id="PTHR10824">
    <property type="entry name" value="ACYL-COENZYME A THIOESTERASE-RELATED"/>
    <property type="match status" value="1"/>
</dbReference>
<dbReference type="OrthoDB" id="8922993at2"/>
<evidence type="ECO:0000313" key="4">
    <source>
        <dbReference type="EMBL" id="EFF74760.1"/>
    </source>
</evidence>
<proteinExistence type="inferred from homology"/>
<dbReference type="GO" id="GO:0006637">
    <property type="term" value="P:acyl-CoA metabolic process"/>
    <property type="evidence" value="ECO:0007669"/>
    <property type="project" value="InterPro"/>
</dbReference>
<organism evidence="4 5">
    <name type="scientific">Achromobacter piechaudii ATCC 43553</name>
    <dbReference type="NCBI Taxonomy" id="742159"/>
    <lineage>
        <taxon>Bacteria</taxon>
        <taxon>Pseudomonadati</taxon>
        <taxon>Pseudomonadota</taxon>
        <taxon>Betaproteobacteria</taxon>
        <taxon>Burkholderiales</taxon>
        <taxon>Alcaligenaceae</taxon>
        <taxon>Achromobacter</taxon>
    </lineage>
</organism>
<dbReference type="eggNOG" id="COG1073">
    <property type="taxonomic scope" value="Bacteria"/>
</dbReference>
<dbReference type="Pfam" id="PF08840">
    <property type="entry name" value="BAAT_C"/>
    <property type="match status" value="1"/>
</dbReference>
<dbReference type="Proteomes" id="UP000004510">
    <property type="component" value="Unassembled WGS sequence"/>
</dbReference>
<gene>
    <name evidence="4" type="ORF">HMPREF0004_3916</name>
</gene>
<keyword evidence="4" id="KW-0808">Transferase</keyword>